<organism evidence="1 2">
    <name type="scientific">Sporomusa termitida</name>
    <dbReference type="NCBI Taxonomy" id="2377"/>
    <lineage>
        <taxon>Bacteria</taxon>
        <taxon>Bacillati</taxon>
        <taxon>Bacillota</taxon>
        <taxon>Negativicutes</taxon>
        <taxon>Selenomonadales</taxon>
        <taxon>Sporomusaceae</taxon>
        <taxon>Sporomusa</taxon>
    </lineage>
</organism>
<evidence type="ECO:0000313" key="1">
    <source>
        <dbReference type="EMBL" id="QDR82743.1"/>
    </source>
</evidence>
<sequence>MRDPSYLYHYTSINSLALILSNRTIRFSSLNQVDDLDEERTGDYGNLGRFCFVSCWTDDVGESIPLWKMYTPDMRGVRIKLPIYPFKEYILEKGQFGSEERIESFVDLWTYYTNKGYVVNPPFKDILVGVQYTDDNDKLFPTVYSESNYGGEQVKNVIIWPLGKFKKVVWQFQKEWRYRLFICPWKISDLVSVTDPRQHHNLLDRLRALSLPFTTLDLNLDENKIKDMEITLGPKTNASDKIIVESLVDKFNPTTRINHSCLSIR</sequence>
<proteinExistence type="predicted"/>
<dbReference type="OrthoDB" id="1234596at2"/>
<reference evidence="1 2" key="1">
    <citation type="submission" date="2019-02" db="EMBL/GenBank/DDBJ databases">
        <title>Closed genome of Sporomusa termitida DSM 4440.</title>
        <authorList>
            <person name="Poehlein A."/>
            <person name="Daniel R."/>
        </authorList>
    </citation>
    <scope>NUCLEOTIDE SEQUENCE [LARGE SCALE GENOMIC DNA]</scope>
    <source>
        <strain evidence="1 2">DSM 4440</strain>
    </source>
</reference>
<dbReference type="EMBL" id="CP036259">
    <property type="protein sequence ID" value="QDR82743.1"/>
    <property type="molecule type" value="Genomic_DNA"/>
</dbReference>
<gene>
    <name evidence="1" type="ORF">SPTER_41730</name>
</gene>
<dbReference type="KEGG" id="sted:SPTER_41730"/>
<dbReference type="AlphaFoldDB" id="A0A517DZG1"/>
<dbReference type="RefSeq" id="WP_144352098.1">
    <property type="nucleotide sequence ID" value="NZ_CP036259.1"/>
</dbReference>
<evidence type="ECO:0000313" key="2">
    <source>
        <dbReference type="Proteomes" id="UP000320776"/>
    </source>
</evidence>
<accession>A0A517DZG1</accession>
<dbReference type="Proteomes" id="UP000320776">
    <property type="component" value="Chromosome"/>
</dbReference>
<keyword evidence="2" id="KW-1185">Reference proteome</keyword>
<evidence type="ECO:0008006" key="3">
    <source>
        <dbReference type="Google" id="ProtNLM"/>
    </source>
</evidence>
<protein>
    <recommendedName>
        <fullName evidence="3">DUF2971 domain-containing protein</fullName>
    </recommendedName>
</protein>
<name>A0A517DZG1_9FIRM</name>